<evidence type="ECO:0000313" key="1">
    <source>
        <dbReference type="EMBL" id="OHT00086.1"/>
    </source>
</evidence>
<reference evidence="1" key="1">
    <citation type="submission" date="2016-10" db="EMBL/GenBank/DDBJ databases">
        <authorList>
            <person name="Benchimol M."/>
            <person name="Almeida L.G."/>
            <person name="Vasconcelos A.T."/>
            <person name="Perreira-Neves A."/>
            <person name="Rosa I.A."/>
            <person name="Tasca T."/>
            <person name="Bogo M.R."/>
            <person name="de Souza W."/>
        </authorList>
    </citation>
    <scope>NUCLEOTIDE SEQUENCE [LARGE SCALE GENOMIC DNA]</scope>
    <source>
        <strain evidence="1">K</strain>
    </source>
</reference>
<gene>
    <name evidence="1" type="ORF">TRFO_08037</name>
</gene>
<sequence length="788" mass="91143">MDQCLQQDPVDTNLATESSPHQSIELSQLKLCHSNSELYYHFHKRPKNQNSQFVKGITFPACIRSGCVVISHLIEILTLICNQRVFKIARPPGFGKSFLLDVIESIFQFNLSKLTYLSADEDILSFIAEKFFISERKNTQLTQTTSTQNEQLDKSFSTAIGDISKSDYSNGNKIAKFLEYEKQFSRFYKIVRIDFVTVSLPTFNYSTLNFSICRYLSIIGYEFGFSLNDFIDQLYNSESIQATLNKNLTVSEIVLDKFLSIIENDYSHYIILLDNVDVFLLNSKDFDGSKTAGFFEVFIKHNTKYKILVATCVNPKNIPFPDFSPSRLTAKVCGFSNTDLLENPAVKETLIPHFITNLNKNCVISQYHNDYFRNEKLLLDELNFLYGGYKFCPDLNVFLMNPVSISSCFQHFFLDNAIFSQLVGTGSSDLYPNFIESFPFFNEIQRAQMFNLVLGPLFFTGNPIGYDNSRHYLSSFLHFFYNYGFFTLSENSKTGDMFCIPNARMAEYLANLFIDFQRCKVNYSPIFINEEITDICYAIKSCIDKLIYCNFYLQKRYDFLIGIIFSNSGYFICSVLKNHFFSFTVESEINIFLINVLSNNGENLSDEKVIESCIHARIYEGMKYFKTNSKKVKFLIIFFDKDIFRVIMNKNDINMSNPLSIEEYEFVSVEMAVSQASNQPNNQEISSNTLNDQVFERLKKAVDKVFNQSDDESDNEFIDECFQRLENFKKKSSTYLNENSISEHTEGEIIDQACALYRLQALHLRFFPQEISAPLYLQTLIPPNQEQQ</sequence>
<comment type="caution">
    <text evidence="1">The sequence shown here is derived from an EMBL/GenBank/DDBJ whole genome shotgun (WGS) entry which is preliminary data.</text>
</comment>
<proteinExistence type="predicted"/>
<dbReference type="RefSeq" id="XP_068353222.1">
    <property type="nucleotide sequence ID" value="XM_068494060.1"/>
</dbReference>
<dbReference type="AlphaFoldDB" id="A0A1J4JRE0"/>
<accession>A0A1J4JRE0</accession>
<keyword evidence="2" id="KW-1185">Reference proteome</keyword>
<protein>
    <submittedName>
        <fullName evidence="1">Uncharacterized protein</fullName>
    </submittedName>
</protein>
<dbReference type="Proteomes" id="UP000179807">
    <property type="component" value="Unassembled WGS sequence"/>
</dbReference>
<evidence type="ECO:0000313" key="2">
    <source>
        <dbReference type="Proteomes" id="UP000179807"/>
    </source>
</evidence>
<dbReference type="GeneID" id="94828764"/>
<dbReference type="VEuPathDB" id="TrichDB:TRFO_08037"/>
<dbReference type="EMBL" id="MLAK01000971">
    <property type="protein sequence ID" value="OHT00086.1"/>
    <property type="molecule type" value="Genomic_DNA"/>
</dbReference>
<name>A0A1J4JRE0_9EUKA</name>
<organism evidence="1 2">
    <name type="scientific">Tritrichomonas foetus</name>
    <dbReference type="NCBI Taxonomy" id="1144522"/>
    <lineage>
        <taxon>Eukaryota</taxon>
        <taxon>Metamonada</taxon>
        <taxon>Parabasalia</taxon>
        <taxon>Tritrichomonadida</taxon>
        <taxon>Tritrichomonadidae</taxon>
        <taxon>Tritrichomonas</taxon>
    </lineage>
</organism>